<evidence type="ECO:0000313" key="7">
    <source>
        <dbReference type="EMBL" id="MBJ2173705.1"/>
    </source>
</evidence>
<evidence type="ECO:0000259" key="6">
    <source>
        <dbReference type="Pfam" id="PF04116"/>
    </source>
</evidence>
<evidence type="ECO:0000256" key="3">
    <source>
        <dbReference type="ARBA" id="ARBA00022989"/>
    </source>
</evidence>
<dbReference type="Pfam" id="PF04116">
    <property type="entry name" value="FA_hydroxylase"/>
    <property type="match status" value="1"/>
</dbReference>
<keyword evidence="8" id="KW-1185">Reference proteome</keyword>
<dbReference type="EMBL" id="JAEHFJ010000002">
    <property type="protein sequence ID" value="MBJ2173705.1"/>
    <property type="molecule type" value="Genomic_DNA"/>
</dbReference>
<comment type="subcellular location">
    <subcellularLocation>
        <location evidence="1">Membrane</location>
    </subcellularLocation>
</comment>
<feature type="transmembrane region" description="Helical" evidence="5">
    <location>
        <begin position="15"/>
        <end position="39"/>
    </location>
</feature>
<dbReference type="InterPro" id="IPR006694">
    <property type="entry name" value="Fatty_acid_hydroxylase"/>
</dbReference>
<evidence type="ECO:0000256" key="5">
    <source>
        <dbReference type="SAM" id="Phobius"/>
    </source>
</evidence>
<keyword evidence="2 5" id="KW-0812">Transmembrane</keyword>
<dbReference type="Proteomes" id="UP000623301">
    <property type="component" value="Unassembled WGS sequence"/>
</dbReference>
<organism evidence="7 8">
    <name type="scientific">Aureibaculum flavum</name>
    <dbReference type="NCBI Taxonomy" id="2795986"/>
    <lineage>
        <taxon>Bacteria</taxon>
        <taxon>Pseudomonadati</taxon>
        <taxon>Bacteroidota</taxon>
        <taxon>Flavobacteriia</taxon>
        <taxon>Flavobacteriales</taxon>
        <taxon>Flavobacteriaceae</taxon>
        <taxon>Aureibaculum</taxon>
    </lineage>
</organism>
<keyword evidence="4 5" id="KW-0472">Membrane</keyword>
<name>A0ABS0WNZ4_9FLAO</name>
<sequence length="241" mass="28553">MQEIIENIIYNTSYFSLYGLTFIYFLFLYFTVAPMFLVICKQLNKRGLLHKIIDKKVKRKQLNFEIKHSLQSIFVFGFSVLPIIYLIRIDKITLLPNTFFNVVLAVVVLTLWNEVHFFIVHRIMHLPFFMKRVHFVHHQSRIPTVWSVYSFHWFEALLLSTVPLIIMLFVPFSIVGVFLYPLASVLLNYAGHCNYRFGDGYGNSWRLFGTHHNEHHSKGRANYGFASNALDKFYNCYIKRH</sequence>
<evidence type="ECO:0000256" key="4">
    <source>
        <dbReference type="ARBA" id="ARBA00023136"/>
    </source>
</evidence>
<dbReference type="PANTHER" id="PTHR11863">
    <property type="entry name" value="STEROL DESATURASE"/>
    <property type="match status" value="1"/>
</dbReference>
<feature type="domain" description="Fatty acid hydroxylase" evidence="6">
    <location>
        <begin position="106"/>
        <end position="234"/>
    </location>
</feature>
<protein>
    <submittedName>
        <fullName evidence="7">Sterol desaturase family protein</fullName>
    </submittedName>
</protein>
<dbReference type="RefSeq" id="WP_198840478.1">
    <property type="nucleotide sequence ID" value="NZ_JAEHFJ010000002.1"/>
</dbReference>
<accession>A0ABS0WNZ4</accession>
<comment type="caution">
    <text evidence="7">The sequence shown here is derived from an EMBL/GenBank/DDBJ whole genome shotgun (WGS) entry which is preliminary data.</text>
</comment>
<feature type="transmembrane region" description="Helical" evidence="5">
    <location>
        <begin position="99"/>
        <end position="120"/>
    </location>
</feature>
<reference evidence="7 8" key="1">
    <citation type="submission" date="2020-12" db="EMBL/GenBank/DDBJ databases">
        <title>Aureibaculum luteum sp. nov. and Aureibaculum flavum sp. nov., novel members of the family Flavobacteriaceae isolated from Antarctic intertidal sediments.</title>
        <authorList>
            <person name="He X."/>
            <person name="Zhang X."/>
        </authorList>
    </citation>
    <scope>NUCLEOTIDE SEQUENCE [LARGE SCALE GENOMIC DNA]</scope>
    <source>
        <strain evidence="7 8">A20</strain>
    </source>
</reference>
<evidence type="ECO:0000256" key="2">
    <source>
        <dbReference type="ARBA" id="ARBA00022692"/>
    </source>
</evidence>
<proteinExistence type="predicted"/>
<feature type="transmembrane region" description="Helical" evidence="5">
    <location>
        <begin position="68"/>
        <end position="87"/>
    </location>
</feature>
<evidence type="ECO:0000313" key="8">
    <source>
        <dbReference type="Proteomes" id="UP000623301"/>
    </source>
</evidence>
<dbReference type="InterPro" id="IPR050307">
    <property type="entry name" value="Sterol_Desaturase_Related"/>
</dbReference>
<keyword evidence="3 5" id="KW-1133">Transmembrane helix</keyword>
<feature type="transmembrane region" description="Helical" evidence="5">
    <location>
        <begin position="165"/>
        <end position="187"/>
    </location>
</feature>
<evidence type="ECO:0000256" key="1">
    <source>
        <dbReference type="ARBA" id="ARBA00004370"/>
    </source>
</evidence>
<gene>
    <name evidence="7" type="ORF">JBL43_05615</name>
</gene>